<dbReference type="InterPro" id="IPR038973">
    <property type="entry name" value="MutL/Mlh/Pms-like"/>
</dbReference>
<dbReference type="Pfam" id="PF02518">
    <property type="entry name" value="HATPase_c"/>
    <property type="match status" value="1"/>
</dbReference>
<gene>
    <name evidence="4" type="ORF">BB560_003069</name>
</gene>
<comment type="caution">
    <text evidence="4">The sequence shown here is derived from an EMBL/GenBank/DDBJ whole genome shotgun (WGS) entry which is preliminary data.</text>
</comment>
<dbReference type="GO" id="GO:0140664">
    <property type="term" value="F:ATP-dependent DNA damage sensor activity"/>
    <property type="evidence" value="ECO:0007669"/>
    <property type="project" value="InterPro"/>
</dbReference>
<dbReference type="PANTHER" id="PTHR10073:SF54">
    <property type="entry name" value="PMS1 PROTEIN HOMOLOG 1"/>
    <property type="match status" value="1"/>
</dbReference>
<dbReference type="OrthoDB" id="10263226at2759"/>
<evidence type="ECO:0000259" key="3">
    <source>
        <dbReference type="Pfam" id="PF02518"/>
    </source>
</evidence>
<dbReference type="Proteomes" id="UP000245609">
    <property type="component" value="Unassembled WGS sequence"/>
</dbReference>
<dbReference type="SUPFAM" id="SSF55874">
    <property type="entry name" value="ATPase domain of HSP90 chaperone/DNA topoisomerase II/histidine kinase"/>
    <property type="match status" value="1"/>
</dbReference>
<sequence>MLFLDLTISSTIKLKKSIYSRYFSKFKLTSFSDFVLNVLLDMKNKIHILSSKTRDLLCAGPIITSVFDIVKELVENSLDSCPKNVFIRLVDNGIRLIEVSDSGQGVSQEDMVYIGEKSFTSKFETNSNLSGISSFGFRGLAIHAISSVSGKTKILSKKSSSLHAFLKVMDPDISGNISSSIMPAVRENGTTVSVDYPLKKFPVRVQEMKKNISKIPNLIKNLITRYYLMYPSVRFNLVLENQGAKFSKGKRKASESNSHVWQAGSSTEKAIENIFGKSALESLVEFSIQINLLDVHTEAFIIPRKGLVKQKEKQVSKKAFFTVLAFSTRNMTNQNSALRDSKNFLKDSKFIYYINNRPVENLSSSTPVIQKKVLSSLSNKSLVSSMFSIGKNWETTVQNISDYQPGYFLVLIKINTNREYLDLNVCPKKNKIGFLNSKILFYVQLELDRLQNCSEKLNTLECDDTDILNNPSSAETIKNIEEFHISNPANVNDIKNEALHLKSSLNCDTVSFETAVDSFDSLQKELSEIKERSTESKQNTQNDTFPSLSILIDSSITEPECLETNREFEKPVSVLETTESNYEENSPSSKDNCNIKDNPWNVFLTNPECEEEFCQKENRSILKRQIRSSLDTFRINPGTQNRTGEAMLKGPHSNISIEKPRKFRNAISQFWYNDKEPSAVIHERKKHHNPQINSENQRTVDIKKGYESKNKRVREITDDSVLSNHYVNSNYKDTRIYTRNKKDSLDVHFERDQIKIEPEYSSLDTIRKKDICNNSLDSKNLGINKRSNNETQLGGTTGIENKFLEELLCKLETTSKDPKPAIRNVGFLKKLDLYKNNCRKGEISTRLTEHELSKNEIRVLFYKNHFFFINVSPLRKFTVFLSKFTNYLFFVNNGSEKGININKPFRKHKDTVIEEIWDKYKLSSHIHEFGYWDSKGKEDLVGFDYSLLLSISIRISQAEKKMWNLHVVSI</sequence>
<accession>A0A2T9ZD09</accession>
<dbReference type="GO" id="GO:0016887">
    <property type="term" value="F:ATP hydrolysis activity"/>
    <property type="evidence" value="ECO:0007669"/>
    <property type="project" value="InterPro"/>
</dbReference>
<dbReference type="InterPro" id="IPR036890">
    <property type="entry name" value="HATPase_C_sf"/>
</dbReference>
<keyword evidence="5" id="KW-1185">Reference proteome</keyword>
<dbReference type="InterPro" id="IPR003594">
    <property type="entry name" value="HATPase_dom"/>
</dbReference>
<evidence type="ECO:0000256" key="2">
    <source>
        <dbReference type="ARBA" id="ARBA00022763"/>
    </source>
</evidence>
<dbReference type="STRING" id="133381.A0A2T9ZD09"/>
<reference evidence="4 5" key="1">
    <citation type="journal article" date="2018" name="MBio">
        <title>Comparative Genomics Reveals the Core Gene Toolbox for the Fungus-Insect Symbiosis.</title>
        <authorList>
            <person name="Wang Y."/>
            <person name="Stata M."/>
            <person name="Wang W."/>
            <person name="Stajich J.E."/>
            <person name="White M.M."/>
            <person name="Moncalvo J.M."/>
        </authorList>
    </citation>
    <scope>NUCLEOTIDE SEQUENCE [LARGE SCALE GENOMIC DNA]</scope>
    <source>
        <strain evidence="4 5">SC-DP-2</strain>
    </source>
</reference>
<proteinExistence type="inferred from homology"/>
<dbReference type="Gene3D" id="3.30.230.10">
    <property type="match status" value="1"/>
</dbReference>
<dbReference type="PANTHER" id="PTHR10073">
    <property type="entry name" value="DNA MISMATCH REPAIR PROTEIN MLH, PMS, MUTL"/>
    <property type="match status" value="1"/>
</dbReference>
<feature type="domain" description="Histidine kinase/HSP90-like ATPase" evidence="3">
    <location>
        <begin position="66"/>
        <end position="154"/>
    </location>
</feature>
<dbReference type="EMBL" id="MBFS01000447">
    <property type="protein sequence ID" value="PVV02476.1"/>
    <property type="molecule type" value="Genomic_DNA"/>
</dbReference>
<evidence type="ECO:0000313" key="4">
    <source>
        <dbReference type="EMBL" id="PVV02476.1"/>
    </source>
</evidence>
<keyword evidence="2" id="KW-0227">DNA damage</keyword>
<evidence type="ECO:0000313" key="5">
    <source>
        <dbReference type="Proteomes" id="UP000245609"/>
    </source>
</evidence>
<organism evidence="4 5">
    <name type="scientific">Smittium megazygosporum</name>
    <dbReference type="NCBI Taxonomy" id="133381"/>
    <lineage>
        <taxon>Eukaryota</taxon>
        <taxon>Fungi</taxon>
        <taxon>Fungi incertae sedis</taxon>
        <taxon>Zoopagomycota</taxon>
        <taxon>Kickxellomycotina</taxon>
        <taxon>Harpellomycetes</taxon>
        <taxon>Harpellales</taxon>
        <taxon>Legeriomycetaceae</taxon>
        <taxon>Smittium</taxon>
    </lineage>
</organism>
<evidence type="ECO:0000256" key="1">
    <source>
        <dbReference type="ARBA" id="ARBA00006082"/>
    </source>
</evidence>
<dbReference type="AlphaFoldDB" id="A0A2T9ZD09"/>
<name>A0A2T9ZD09_9FUNG</name>
<protein>
    <recommendedName>
        <fullName evidence="3">Histidine kinase/HSP90-like ATPase domain-containing protein</fullName>
    </recommendedName>
</protein>
<dbReference type="Gene3D" id="3.30.565.10">
    <property type="entry name" value="Histidine kinase-like ATPase, C-terminal domain"/>
    <property type="match status" value="1"/>
</dbReference>
<comment type="similarity">
    <text evidence="1">Belongs to the DNA mismatch repair MutL/HexB family.</text>
</comment>
<dbReference type="GO" id="GO:0032389">
    <property type="term" value="C:MutLalpha complex"/>
    <property type="evidence" value="ECO:0007669"/>
    <property type="project" value="TreeGrafter"/>
</dbReference>
<dbReference type="InterPro" id="IPR014721">
    <property type="entry name" value="Ribsml_uS5_D2-typ_fold_subgr"/>
</dbReference>
<dbReference type="GO" id="GO:0006298">
    <property type="term" value="P:mismatch repair"/>
    <property type="evidence" value="ECO:0007669"/>
    <property type="project" value="InterPro"/>
</dbReference>